<reference evidence="3" key="1">
    <citation type="submission" date="2023-06" db="EMBL/GenBank/DDBJ databases">
        <title>Identification and characterization of horizontal gene transfer across gut microbiota members of farm animals based on homology search.</title>
        <authorList>
            <person name="Zeman M."/>
            <person name="Kubasova T."/>
            <person name="Jahodarova E."/>
            <person name="Nykrynova M."/>
            <person name="Rychlik I."/>
        </authorList>
    </citation>
    <scope>NUCLEOTIDE SEQUENCE [LARGE SCALE GENOMIC DNA]</scope>
    <source>
        <strain evidence="3">ET39</strain>
    </source>
</reference>
<dbReference type="EMBL" id="JAUDCG010000123">
    <property type="protein sequence ID" value="MDM8158176.1"/>
    <property type="molecule type" value="Genomic_DNA"/>
</dbReference>
<evidence type="ECO:0000313" key="2">
    <source>
        <dbReference type="EMBL" id="MDM8158176.1"/>
    </source>
</evidence>
<keyword evidence="3" id="KW-1185">Reference proteome</keyword>
<sequence>MAGIGCLTVPAITVQDAAAWPLDMESIVRLNGYEEIKAMGKYQDWFNGADYHIGSEQQMDTEVQELGPDHQSAQNHGQQR</sequence>
<dbReference type="RefSeq" id="WP_289608595.1">
    <property type="nucleotide sequence ID" value="NZ_JAUDCG010000123.1"/>
</dbReference>
<dbReference type="Proteomes" id="UP001529340">
    <property type="component" value="Unassembled WGS sequence"/>
</dbReference>
<feature type="compositionally biased region" description="Polar residues" evidence="1">
    <location>
        <begin position="71"/>
        <end position="80"/>
    </location>
</feature>
<gene>
    <name evidence="2" type="ORF">QUV96_11155</name>
</gene>
<evidence type="ECO:0000256" key="1">
    <source>
        <dbReference type="SAM" id="MobiDB-lite"/>
    </source>
</evidence>
<reference evidence="2 3" key="2">
    <citation type="submission" date="2023-06" db="EMBL/GenBank/DDBJ databases">
        <title>Identification and characterization of horizontal gene transfer across gut microbiota members of farm animals based on homology search.</title>
        <authorList>
            <person name="Schwarzerova J."/>
            <person name="Nykrynova M."/>
            <person name="Jureckova K."/>
            <person name="Cejkova D."/>
            <person name="Rychlik I."/>
        </authorList>
    </citation>
    <scope>NUCLEOTIDE SEQUENCE [LARGE SCALE GENOMIC DNA]</scope>
    <source>
        <strain evidence="2 3">ET39</strain>
    </source>
</reference>
<proteinExistence type="predicted"/>
<feature type="region of interest" description="Disordered" evidence="1">
    <location>
        <begin position="56"/>
        <end position="80"/>
    </location>
</feature>
<reference evidence="2 3" key="3">
    <citation type="submission" date="2023-06" db="EMBL/GenBank/DDBJ databases">
        <authorList>
            <person name="Zeman M."/>
            <person name="Kubasova T."/>
            <person name="Jahodarova E."/>
            <person name="Nykrynova M."/>
            <person name="Rychlik I."/>
        </authorList>
    </citation>
    <scope>NUCLEOTIDE SEQUENCE [LARGE SCALE GENOMIC DNA]</scope>
    <source>
        <strain evidence="2 3">ET39</strain>
    </source>
</reference>
<accession>A0ABT7UEW9</accession>
<organism evidence="2 3">
    <name type="scientific">Amedibacillus dolichus</name>
    <dbReference type="NCBI Taxonomy" id="31971"/>
    <lineage>
        <taxon>Bacteria</taxon>
        <taxon>Bacillati</taxon>
        <taxon>Bacillota</taxon>
        <taxon>Erysipelotrichia</taxon>
        <taxon>Erysipelotrichales</taxon>
        <taxon>Erysipelotrichaceae</taxon>
        <taxon>Amedibacillus</taxon>
    </lineage>
</organism>
<comment type="caution">
    <text evidence="2">The sequence shown here is derived from an EMBL/GenBank/DDBJ whole genome shotgun (WGS) entry which is preliminary data.</text>
</comment>
<name>A0ABT7UEW9_9FIRM</name>
<evidence type="ECO:0000313" key="3">
    <source>
        <dbReference type="Proteomes" id="UP001529340"/>
    </source>
</evidence>
<feature type="non-terminal residue" evidence="2">
    <location>
        <position position="80"/>
    </location>
</feature>
<protein>
    <submittedName>
        <fullName evidence="2">Uncharacterized protein</fullName>
    </submittedName>
</protein>